<accession>A0A2N5TV77</accession>
<feature type="compositionally biased region" description="Polar residues" evidence="1">
    <location>
        <begin position="42"/>
        <end position="53"/>
    </location>
</feature>
<sequence>MVTRQELEEAAAVAAVLKKKKQATIAMLEQKKKQAGGPADQNACQGGVNQTTAHRGDSGGDVEEVDRANLISDVLGGMGDIQVTGEKQNPLVPENAQHNGSVTPLDTCKALAAGDEKGSETILRLVADLYPPPKTAKLAQPAPKTVITALETATTTELTKPAKATAHRFVAGVKSSHGFCGLPAFYNKNLRALKGSVPLTIFNPKWQQQVAAHSAKRRQIDRGGAEERRYTGHPAPDEWSQTYAQWSRNYQCFIKTLQTALVAQREDINPWTGNKKPNHNKRQNNNNNNANNKPGDNRNPNNHGQQQQNQQDNNRRYEPYALSTERQRSGKYEERAQDRSKGYRSQDQGYQNQSGKRRTFR</sequence>
<feature type="compositionally biased region" description="Basic and acidic residues" evidence="1">
    <location>
        <begin position="218"/>
        <end position="230"/>
    </location>
</feature>
<organism evidence="2 3">
    <name type="scientific">Puccinia coronata f. sp. avenae</name>
    <dbReference type="NCBI Taxonomy" id="200324"/>
    <lineage>
        <taxon>Eukaryota</taxon>
        <taxon>Fungi</taxon>
        <taxon>Dikarya</taxon>
        <taxon>Basidiomycota</taxon>
        <taxon>Pucciniomycotina</taxon>
        <taxon>Pucciniomycetes</taxon>
        <taxon>Pucciniales</taxon>
        <taxon>Pucciniaceae</taxon>
        <taxon>Puccinia</taxon>
    </lineage>
</organism>
<proteinExistence type="predicted"/>
<reference evidence="2 3" key="1">
    <citation type="submission" date="2017-11" db="EMBL/GenBank/DDBJ databases">
        <title>De novo assembly and phasing of dikaryotic genomes from two isolates of Puccinia coronata f. sp. avenae, the causal agent of oat crown rust.</title>
        <authorList>
            <person name="Miller M.E."/>
            <person name="Zhang Y."/>
            <person name="Omidvar V."/>
            <person name="Sperschneider J."/>
            <person name="Schwessinger B."/>
            <person name="Raley C."/>
            <person name="Palmer J.M."/>
            <person name="Garnica D."/>
            <person name="Upadhyaya N."/>
            <person name="Rathjen J."/>
            <person name="Taylor J.M."/>
            <person name="Park R.F."/>
            <person name="Dodds P.N."/>
            <person name="Hirsch C.D."/>
            <person name="Kianian S.F."/>
            <person name="Figueroa M."/>
        </authorList>
    </citation>
    <scope>NUCLEOTIDE SEQUENCE [LARGE SCALE GENOMIC DNA]</scope>
    <source>
        <strain evidence="2">12NC29</strain>
    </source>
</reference>
<gene>
    <name evidence="2" type="ORF">PCANC_24343</name>
</gene>
<dbReference type="EMBL" id="PGCJ01000412">
    <property type="protein sequence ID" value="PLW29393.1"/>
    <property type="molecule type" value="Genomic_DNA"/>
</dbReference>
<dbReference type="Proteomes" id="UP000235388">
    <property type="component" value="Unassembled WGS sequence"/>
</dbReference>
<comment type="caution">
    <text evidence="2">The sequence shown here is derived from an EMBL/GenBank/DDBJ whole genome shotgun (WGS) entry which is preliminary data.</text>
</comment>
<keyword evidence="3" id="KW-1185">Reference proteome</keyword>
<feature type="compositionally biased region" description="Basic and acidic residues" evidence="1">
    <location>
        <begin position="325"/>
        <end position="341"/>
    </location>
</feature>
<feature type="compositionally biased region" description="Polar residues" evidence="1">
    <location>
        <begin position="343"/>
        <end position="354"/>
    </location>
</feature>
<feature type="region of interest" description="Disordered" evidence="1">
    <location>
        <begin position="213"/>
        <end position="238"/>
    </location>
</feature>
<evidence type="ECO:0000313" key="3">
    <source>
        <dbReference type="Proteomes" id="UP000235388"/>
    </source>
</evidence>
<feature type="compositionally biased region" description="Low complexity" evidence="1">
    <location>
        <begin position="283"/>
        <end position="312"/>
    </location>
</feature>
<feature type="region of interest" description="Disordered" evidence="1">
    <location>
        <begin position="32"/>
        <end position="62"/>
    </location>
</feature>
<protein>
    <submittedName>
        <fullName evidence="2">Uncharacterized protein</fullName>
    </submittedName>
</protein>
<dbReference type="AlphaFoldDB" id="A0A2N5TV77"/>
<evidence type="ECO:0000313" key="2">
    <source>
        <dbReference type="EMBL" id="PLW29393.1"/>
    </source>
</evidence>
<name>A0A2N5TV77_9BASI</name>
<evidence type="ECO:0000256" key="1">
    <source>
        <dbReference type="SAM" id="MobiDB-lite"/>
    </source>
</evidence>
<feature type="region of interest" description="Disordered" evidence="1">
    <location>
        <begin position="269"/>
        <end position="361"/>
    </location>
</feature>